<evidence type="ECO:0000256" key="11">
    <source>
        <dbReference type="RuleBase" id="RU000499"/>
    </source>
</evidence>
<dbReference type="InterPro" id="IPR000781">
    <property type="entry name" value="ERH"/>
</dbReference>
<keyword evidence="9 11" id="KW-0560">Oxidoreductase</keyword>
<dbReference type="SUPFAM" id="SSF52833">
    <property type="entry name" value="Thioredoxin-like"/>
    <property type="match status" value="1"/>
</dbReference>
<evidence type="ECO:0000256" key="8">
    <source>
        <dbReference type="ARBA" id="ARBA00022989"/>
    </source>
</evidence>
<dbReference type="InterPro" id="IPR039309">
    <property type="entry name" value="BT1"/>
</dbReference>
<dbReference type="PROSITE" id="PS51352">
    <property type="entry name" value="THIOREDOXIN_2"/>
    <property type="match status" value="1"/>
</dbReference>
<dbReference type="PRINTS" id="PR01011">
    <property type="entry name" value="GLUTPROXDASE"/>
</dbReference>
<feature type="transmembrane region" description="Helical" evidence="12">
    <location>
        <begin position="468"/>
        <end position="489"/>
    </location>
</feature>
<dbReference type="Gene3D" id="3.30.2260.10">
    <property type="entry name" value="Enhancer of rudimentary"/>
    <property type="match status" value="1"/>
</dbReference>
<dbReference type="EMBL" id="RDQH01000334">
    <property type="protein sequence ID" value="RXH91369.1"/>
    <property type="molecule type" value="Genomic_DNA"/>
</dbReference>
<proteinExistence type="inferred from homology"/>
<accession>A0A498J6I1</accession>
<dbReference type="InterPro" id="IPR029760">
    <property type="entry name" value="GPX_CS"/>
</dbReference>
<dbReference type="SUPFAM" id="SSF143875">
    <property type="entry name" value="ERH-like"/>
    <property type="match status" value="1"/>
</dbReference>
<name>A0A498J6I1_MALDO</name>
<dbReference type="Pfam" id="PF03092">
    <property type="entry name" value="BT1"/>
    <property type="match status" value="1"/>
</dbReference>
<dbReference type="FunFam" id="3.40.30.10:FF:000025">
    <property type="entry name" value="Glutathione peroxidase"/>
    <property type="match status" value="1"/>
</dbReference>
<gene>
    <name evidence="14" type="ORF">DVH24_020392</name>
</gene>
<dbReference type="PROSITE" id="PS00763">
    <property type="entry name" value="GLUTATHIONE_PEROXID_2"/>
    <property type="match status" value="1"/>
</dbReference>
<feature type="transmembrane region" description="Helical" evidence="12">
    <location>
        <begin position="606"/>
        <end position="627"/>
    </location>
</feature>
<comment type="caution">
    <text evidence="14">The sequence shown here is derived from an EMBL/GenBank/DDBJ whole genome shotgun (WGS) entry which is preliminary data.</text>
</comment>
<dbReference type="InterPro" id="IPR036259">
    <property type="entry name" value="MFS_trans_sf"/>
</dbReference>
<protein>
    <recommendedName>
        <fullName evidence="11">Glutathione peroxidase</fullName>
    </recommendedName>
</protein>
<dbReference type="GO" id="GO:0004601">
    <property type="term" value="F:peroxidase activity"/>
    <property type="evidence" value="ECO:0007669"/>
    <property type="project" value="UniProtKB-KW"/>
</dbReference>
<dbReference type="PANTHER" id="PTHR31585">
    <property type="entry name" value="FOLATE-BIOPTERIN TRANSPORTER 1, CHLOROPLASTIC"/>
    <property type="match status" value="1"/>
</dbReference>
<reference evidence="14 15" key="1">
    <citation type="submission" date="2018-10" db="EMBL/GenBank/DDBJ databases">
        <title>A high-quality apple genome assembly.</title>
        <authorList>
            <person name="Hu J."/>
        </authorList>
    </citation>
    <scope>NUCLEOTIDE SEQUENCE [LARGE SCALE GENOMIC DNA]</scope>
    <source>
        <strain evidence="15">cv. HFTH1</strain>
        <tissue evidence="14">Young leaf</tissue>
    </source>
</reference>
<evidence type="ECO:0000256" key="6">
    <source>
        <dbReference type="ARBA" id="ARBA00022559"/>
    </source>
</evidence>
<organism evidence="14 15">
    <name type="scientific">Malus domestica</name>
    <name type="common">Apple</name>
    <name type="synonym">Pyrus malus</name>
    <dbReference type="NCBI Taxonomy" id="3750"/>
    <lineage>
        <taxon>Eukaryota</taxon>
        <taxon>Viridiplantae</taxon>
        <taxon>Streptophyta</taxon>
        <taxon>Embryophyta</taxon>
        <taxon>Tracheophyta</taxon>
        <taxon>Spermatophyta</taxon>
        <taxon>Magnoliopsida</taxon>
        <taxon>eudicotyledons</taxon>
        <taxon>Gunneridae</taxon>
        <taxon>Pentapetalae</taxon>
        <taxon>rosids</taxon>
        <taxon>fabids</taxon>
        <taxon>Rosales</taxon>
        <taxon>Rosaceae</taxon>
        <taxon>Amygdaloideae</taxon>
        <taxon>Maleae</taxon>
        <taxon>Malus</taxon>
    </lineage>
</organism>
<dbReference type="InterPro" id="IPR035912">
    <property type="entry name" value="EHR_sf"/>
</dbReference>
<dbReference type="NCBIfam" id="TIGR00788">
    <property type="entry name" value="fbt"/>
    <property type="match status" value="1"/>
</dbReference>
<evidence type="ECO:0000256" key="9">
    <source>
        <dbReference type="ARBA" id="ARBA00023002"/>
    </source>
</evidence>
<dbReference type="GO" id="GO:0016020">
    <property type="term" value="C:membrane"/>
    <property type="evidence" value="ECO:0007669"/>
    <property type="project" value="UniProtKB-SubCell"/>
</dbReference>
<keyword evidence="7 12" id="KW-0812">Transmembrane</keyword>
<dbReference type="InterPro" id="IPR000889">
    <property type="entry name" value="Glutathione_peroxidase"/>
</dbReference>
<evidence type="ECO:0000313" key="15">
    <source>
        <dbReference type="Proteomes" id="UP000290289"/>
    </source>
</evidence>
<feature type="transmembrane region" description="Helical" evidence="12">
    <location>
        <begin position="401"/>
        <end position="420"/>
    </location>
</feature>
<feature type="transmembrane region" description="Helical" evidence="12">
    <location>
        <begin position="369"/>
        <end position="389"/>
    </location>
</feature>
<dbReference type="Proteomes" id="UP000290289">
    <property type="component" value="Chromosome 8"/>
</dbReference>
<feature type="transmembrane region" description="Helical" evidence="12">
    <location>
        <begin position="426"/>
        <end position="447"/>
    </location>
</feature>
<comment type="similarity">
    <text evidence="4">Belongs to the E(R) family.</text>
</comment>
<dbReference type="CDD" id="cd17484">
    <property type="entry name" value="MFS_FBT"/>
    <property type="match status" value="1"/>
</dbReference>
<dbReference type="InterPro" id="IPR029759">
    <property type="entry name" value="GPX_AS"/>
</dbReference>
<dbReference type="CDD" id="cd00340">
    <property type="entry name" value="GSH_Peroxidase"/>
    <property type="match status" value="1"/>
</dbReference>
<dbReference type="GO" id="GO:0006979">
    <property type="term" value="P:response to oxidative stress"/>
    <property type="evidence" value="ECO:0007669"/>
    <property type="project" value="InterPro"/>
</dbReference>
<dbReference type="InterPro" id="IPR004324">
    <property type="entry name" value="FBT"/>
</dbReference>
<dbReference type="Gene3D" id="3.40.30.10">
    <property type="entry name" value="Glutaredoxin"/>
    <property type="match status" value="1"/>
</dbReference>
<keyword evidence="8 12" id="KW-1133">Transmembrane helix</keyword>
<keyword evidence="6 11" id="KW-0575">Peroxidase</keyword>
<feature type="transmembrane region" description="Helical" evidence="12">
    <location>
        <begin position="495"/>
        <end position="515"/>
    </location>
</feature>
<keyword evidence="10 12" id="KW-0472">Membrane</keyword>
<dbReference type="Pfam" id="PF00255">
    <property type="entry name" value="GSHPx"/>
    <property type="match status" value="1"/>
</dbReference>
<dbReference type="PROSITE" id="PS00460">
    <property type="entry name" value="GLUTATHIONE_PEROXID_1"/>
    <property type="match status" value="1"/>
</dbReference>
<dbReference type="InterPro" id="IPR013766">
    <property type="entry name" value="Thioredoxin_domain"/>
</dbReference>
<evidence type="ECO:0000256" key="2">
    <source>
        <dbReference type="ARBA" id="ARBA00006926"/>
    </source>
</evidence>
<evidence type="ECO:0000313" key="14">
    <source>
        <dbReference type="EMBL" id="RXH91369.1"/>
    </source>
</evidence>
<evidence type="ECO:0000256" key="10">
    <source>
        <dbReference type="ARBA" id="ARBA00023136"/>
    </source>
</evidence>
<comment type="similarity">
    <text evidence="3">Belongs to the major facilitator superfamily. Folate-biopterin transporter (TC 2.A.71) family.</text>
</comment>
<dbReference type="STRING" id="3750.A0A498J6I1"/>
<comment type="similarity">
    <text evidence="2 11">Belongs to the glutathione peroxidase family.</text>
</comment>
<evidence type="ECO:0000256" key="3">
    <source>
        <dbReference type="ARBA" id="ARBA00007015"/>
    </source>
</evidence>
<evidence type="ECO:0000256" key="5">
    <source>
        <dbReference type="ARBA" id="ARBA00022448"/>
    </source>
</evidence>
<dbReference type="AlphaFoldDB" id="A0A498J6I1"/>
<keyword evidence="15" id="KW-1185">Reference proteome</keyword>
<dbReference type="InterPro" id="IPR036249">
    <property type="entry name" value="Thioredoxin-like_sf"/>
</dbReference>
<keyword evidence="5" id="KW-0813">Transport</keyword>
<dbReference type="Gene3D" id="1.20.1250.20">
    <property type="entry name" value="MFS general substrate transporter like domains"/>
    <property type="match status" value="1"/>
</dbReference>
<dbReference type="SUPFAM" id="SSF103473">
    <property type="entry name" value="MFS general substrate transporter"/>
    <property type="match status" value="1"/>
</dbReference>
<feature type="transmembrane region" description="Helical" evidence="12">
    <location>
        <begin position="670"/>
        <end position="690"/>
    </location>
</feature>
<comment type="subcellular location">
    <subcellularLocation>
        <location evidence="1">Membrane</location>
        <topology evidence="1">Multi-pass membrane protein</topology>
    </subcellularLocation>
</comment>
<evidence type="ECO:0000256" key="7">
    <source>
        <dbReference type="ARBA" id="ARBA00022692"/>
    </source>
</evidence>
<evidence type="ECO:0000259" key="13">
    <source>
        <dbReference type="PROSITE" id="PS51352"/>
    </source>
</evidence>
<dbReference type="PANTHER" id="PTHR31585:SF44">
    <property type="entry name" value="FOLATE-BIOPTERIN TRANSPORTER 6-RELATED"/>
    <property type="match status" value="1"/>
</dbReference>
<sequence>MASMSFSATFSTPLQSFSQAKAKISSNSSASCPPMACWIKYSLGSSKSALFRNGLSLQSENFNGVLIKSWSLGVYARAATERSLYDFTVKDIDGKDVPLSKFKGKVLLVVNVASRCGLTSSNYSELSHLYEKYKPQGFEILAFPCNQFGGQEPGSNGEIKQFACTRFKAEFPIFYKVDVNGPSTAPVYQFLKSSAGGFLGDIIKWNFEKFLVDKNGKVVERYPPTTSPFQIELERKSCTTCTAATSKDKMECIWTSLEYRLFSSFLFEHCLAPSWNESCLLHAAHKTTTSNRNVDDQDDHHHPNPTNPFVQILQQPIQWLRMLSSELNPTFVLGVVLVYGLSQGFSGSYFKVVTDYYWKDVQKLQPSVVQLYIGLYYIPWLMKPVWGLLTDVFPVRGYRRRPYFVLAGVIGTVSALTVAFSGNLAAVVALTWLIGVTAGVAIADVTIDACIARNSIEIRSLASDLQSLCGFCSSAGALVGYSTSGFFVHHLGPQGALGLLAIPPIFLTVLGFVIYEQRSTNLHSQRKKVRNLNLPLLTDFVSCRSYGQCMAVDRCKNRLTSVLEKLEFDHVKVQMCSCLQAVEEVGVAMSGIYKTIKLPQVWKPSLYMYLSLALSINTQGGNFYWYTDPSAGPAFSQEFVGMIYAVGAVASIVGVLIYHKTLKNYPFRNLVFFAQLLYAMSGLLDLTFILRWNLALGIPDYFFVIMEECVFRIVTKIRWMPMIVLSTRLCPLGIEGTFFALLMCIDSLGSLSSKWGGGAVLHALNVTRTNFTNLWLALLIRNVLRFLTLGLIFLVPKADQLDLLIPSDLLTKNSFEFSDVDDQSLELVPSKGKIEANKHTIILMQTSHNKASRTFMDYDSISQAMDGICGLYERKLRELNPAIRDISYDIGDLYNFIDGLADMSALVYDHSIQGYLPYDRQWIKQRTLRHLQKLAH</sequence>
<dbReference type="Pfam" id="PF01133">
    <property type="entry name" value="ER"/>
    <property type="match status" value="1"/>
</dbReference>
<dbReference type="PROSITE" id="PS51355">
    <property type="entry name" value="GLUTATHIONE_PEROXID_3"/>
    <property type="match status" value="1"/>
</dbReference>
<feature type="domain" description="Thioredoxin" evidence="13">
    <location>
        <begin position="78"/>
        <end position="240"/>
    </location>
</feature>
<evidence type="ECO:0000256" key="1">
    <source>
        <dbReference type="ARBA" id="ARBA00004141"/>
    </source>
</evidence>
<evidence type="ECO:0000256" key="4">
    <source>
        <dbReference type="ARBA" id="ARBA00007491"/>
    </source>
</evidence>
<feature type="transmembrane region" description="Helical" evidence="12">
    <location>
        <begin position="639"/>
        <end position="658"/>
    </location>
</feature>
<evidence type="ECO:0000256" key="12">
    <source>
        <dbReference type="SAM" id="Phobius"/>
    </source>
</evidence>